<dbReference type="GO" id="GO:0015910">
    <property type="term" value="P:long-chain fatty acid import into peroxisome"/>
    <property type="evidence" value="ECO:0007669"/>
    <property type="project" value="TreeGrafter"/>
</dbReference>
<evidence type="ECO:0000256" key="9">
    <source>
        <dbReference type="SAM" id="Phobius"/>
    </source>
</evidence>
<dbReference type="Gene3D" id="1.20.1560.10">
    <property type="entry name" value="ABC transporter type 1, transmembrane domain"/>
    <property type="match status" value="1"/>
</dbReference>
<comment type="similarity">
    <text evidence="2">Belongs to the ABC transporter superfamily. ABCD family. Peroxisomal fatty acyl CoA transporter (TC 3.A.1.203) subfamily.</text>
</comment>
<dbReference type="InterPro" id="IPR017871">
    <property type="entry name" value="ABC_transporter-like_CS"/>
</dbReference>
<dbReference type="SMART" id="SM00382">
    <property type="entry name" value="AAA"/>
    <property type="match status" value="1"/>
</dbReference>
<dbReference type="Proteomes" id="UP000008820">
    <property type="component" value="Chromosome 1"/>
</dbReference>
<dbReference type="Pfam" id="PF00005">
    <property type="entry name" value="ABC_tran"/>
    <property type="match status" value="1"/>
</dbReference>
<evidence type="ECO:0000256" key="2">
    <source>
        <dbReference type="ARBA" id="ARBA00008575"/>
    </source>
</evidence>
<dbReference type="GO" id="GO:0042760">
    <property type="term" value="P:very long-chain fatty acid catabolic process"/>
    <property type="evidence" value="ECO:0007669"/>
    <property type="project" value="TreeGrafter"/>
</dbReference>
<accession>A0A1S4FP38</accession>
<dbReference type="GO" id="GO:0005324">
    <property type="term" value="F:long-chain fatty acid transmembrane transporter activity"/>
    <property type="evidence" value="ECO:0007669"/>
    <property type="project" value="TreeGrafter"/>
</dbReference>
<dbReference type="EnsemblMetazoa" id="AAEL010047-RA">
    <property type="protein sequence ID" value="AAEL010047-PA"/>
    <property type="gene ID" value="AAEL010047"/>
</dbReference>
<keyword evidence="13" id="KW-1185">Reference proteome</keyword>
<keyword evidence="5" id="KW-0547">Nucleotide-binding</keyword>
<dbReference type="VEuPathDB" id="VectorBase:AAEL010047"/>
<dbReference type="PROSITE" id="PS50893">
    <property type="entry name" value="ABC_TRANSPORTER_2"/>
    <property type="match status" value="1"/>
</dbReference>
<evidence type="ECO:0000256" key="8">
    <source>
        <dbReference type="ARBA" id="ARBA00023136"/>
    </source>
</evidence>
<dbReference type="GO" id="GO:0006635">
    <property type="term" value="P:fatty acid beta-oxidation"/>
    <property type="evidence" value="ECO:0007669"/>
    <property type="project" value="TreeGrafter"/>
</dbReference>
<dbReference type="PANTHER" id="PTHR11384">
    <property type="entry name" value="ATP-BINDING CASSETTE, SUB-FAMILY D MEMBER"/>
    <property type="match status" value="1"/>
</dbReference>
<dbReference type="GO" id="GO:0140359">
    <property type="term" value="F:ABC-type transporter activity"/>
    <property type="evidence" value="ECO:0007669"/>
    <property type="project" value="InterPro"/>
</dbReference>
<evidence type="ECO:0008006" key="14">
    <source>
        <dbReference type="Google" id="ProtNLM"/>
    </source>
</evidence>
<dbReference type="PROSITE" id="PS50929">
    <property type="entry name" value="ABC_TM1F"/>
    <property type="match status" value="1"/>
</dbReference>
<evidence type="ECO:0000256" key="4">
    <source>
        <dbReference type="ARBA" id="ARBA00022692"/>
    </source>
</evidence>
<dbReference type="InterPro" id="IPR003593">
    <property type="entry name" value="AAA+_ATPase"/>
</dbReference>
<sequence>MPTVVSKFAKRSFDKLEELGYSKELVSRGLIGTALLAYGLKLSYPYIKQHLERSQSTTNENKCDSGLSRNENNNLTKAIIEDPEEKIEKIIIEKKRRRKKLPGLNLEFILQLKKLIQIMVPRILCEETALLAVHTTCLISRTFLSIYVAAMEGAIVKYIVRKDVKNFVLMLLKWFGIAIPATFINSMIRYLENKLALAFRTRLVNHAYDMYFKNQTYYKVSNLDGRIENADHRLTDDISTFSSSVAHLYSHLTKPCFDLMLIGIAMARSSRKMKANIVMGPALATIVIGTTAHILRIVSPKFGQLVSEEANRNGYLRHVHSKIITNAEEIAFYGGHKVEHAQLQDAYSRLVNQMNNIFTQKLWFIMLEQFFMKYVWSGTGMVMVSLPILTVNSLPGGKTRKNKGDPEFGVSERTQYFTTARNLLLSGADAVERLMSSYKEIVALAGYTSRVAGMFEVFDEVSQGIYQKTVVSAERNDGGILEFKNGQPVAKGTIVCSDNENDMSISLENVPVVTPNCDIVVSSLTLTIAPGMHLLITGPNGCGKSSLFRILSGLWPIYGGTLRIPKRSQGKPCMFYIPQRPYMSCGSLRDQIIYPDTRKEMLSKNITECQLREIMKLVALEHIIDRDSFDEIRDWKDTLSGGEKQRMAMARLFYHKPHYALLDECTSAVSIDVESSIYETAISMGITLLTITHRPTLWKFHTHILEFDGQGGWVFEALAKDAQQKVPISKQSLFHNHKPFTDAPEMTPSAVSA</sequence>
<dbReference type="InterPro" id="IPR011527">
    <property type="entry name" value="ABC1_TM_dom"/>
</dbReference>
<evidence type="ECO:0000256" key="3">
    <source>
        <dbReference type="ARBA" id="ARBA00022448"/>
    </source>
</evidence>
<dbReference type="GO" id="GO:0005778">
    <property type="term" value="C:peroxisomal membrane"/>
    <property type="evidence" value="ECO:0007669"/>
    <property type="project" value="UniProtKB-SubCell"/>
</dbReference>
<keyword evidence="7 9" id="KW-1133">Transmembrane helix</keyword>
<evidence type="ECO:0000259" key="11">
    <source>
        <dbReference type="PROSITE" id="PS50929"/>
    </source>
</evidence>
<dbReference type="InterPro" id="IPR036640">
    <property type="entry name" value="ABC1_TM_sf"/>
</dbReference>
<evidence type="ECO:0000256" key="5">
    <source>
        <dbReference type="ARBA" id="ARBA00022741"/>
    </source>
</evidence>
<feature type="transmembrane region" description="Helical" evidence="9">
    <location>
        <begin position="170"/>
        <end position="191"/>
    </location>
</feature>
<dbReference type="InterPro" id="IPR050835">
    <property type="entry name" value="ABC_transporter_sub-D"/>
</dbReference>
<reference evidence="12" key="2">
    <citation type="submission" date="2025-05" db="UniProtKB">
        <authorList>
            <consortium name="EnsemblMetazoa"/>
        </authorList>
    </citation>
    <scope>IDENTIFICATION</scope>
    <source>
        <strain evidence="12">LVP_AGWG</strain>
    </source>
</reference>
<dbReference type="InterPro" id="IPR003439">
    <property type="entry name" value="ABC_transporter-like_ATP-bd"/>
</dbReference>
<feature type="domain" description="ABC transporter" evidence="10">
    <location>
        <begin position="505"/>
        <end position="735"/>
    </location>
</feature>
<keyword evidence="3" id="KW-0813">Transport</keyword>
<dbReference type="Gene3D" id="3.40.50.300">
    <property type="entry name" value="P-loop containing nucleotide triphosphate hydrolases"/>
    <property type="match status" value="1"/>
</dbReference>
<dbReference type="SUPFAM" id="SSF90123">
    <property type="entry name" value="ABC transporter transmembrane region"/>
    <property type="match status" value="1"/>
</dbReference>
<feature type="transmembrane region" description="Helical" evidence="9">
    <location>
        <begin position="275"/>
        <end position="295"/>
    </location>
</feature>
<feature type="transmembrane region" description="Helical" evidence="9">
    <location>
        <begin position="129"/>
        <end position="150"/>
    </location>
</feature>
<dbReference type="OrthoDB" id="422637at2759"/>
<comment type="subcellular location">
    <subcellularLocation>
        <location evidence="1">Peroxisome membrane</location>
        <topology evidence="1">Multi-pass membrane protein</topology>
    </subcellularLocation>
</comment>
<dbReference type="EnsemblMetazoa" id="AAEL010047-RB">
    <property type="protein sequence ID" value="AAEL010047-PB"/>
    <property type="gene ID" value="AAEL010047"/>
</dbReference>
<organism evidence="12 13">
    <name type="scientific">Aedes aegypti</name>
    <name type="common">Yellowfever mosquito</name>
    <name type="synonym">Culex aegypti</name>
    <dbReference type="NCBI Taxonomy" id="7159"/>
    <lineage>
        <taxon>Eukaryota</taxon>
        <taxon>Metazoa</taxon>
        <taxon>Ecdysozoa</taxon>
        <taxon>Arthropoda</taxon>
        <taxon>Hexapoda</taxon>
        <taxon>Insecta</taxon>
        <taxon>Pterygota</taxon>
        <taxon>Neoptera</taxon>
        <taxon>Endopterygota</taxon>
        <taxon>Diptera</taxon>
        <taxon>Nematocera</taxon>
        <taxon>Culicoidea</taxon>
        <taxon>Culicidae</taxon>
        <taxon>Culicinae</taxon>
        <taxon>Aedini</taxon>
        <taxon>Aedes</taxon>
        <taxon>Stegomyia</taxon>
    </lineage>
</organism>
<dbReference type="GO" id="GO:0005524">
    <property type="term" value="F:ATP binding"/>
    <property type="evidence" value="ECO:0007669"/>
    <property type="project" value="UniProtKB-KW"/>
</dbReference>
<evidence type="ECO:0000256" key="7">
    <source>
        <dbReference type="ARBA" id="ARBA00022989"/>
    </source>
</evidence>
<keyword evidence="6" id="KW-0067">ATP-binding</keyword>
<name>A0A1S4FP38_AEDAE</name>
<dbReference type="PANTHER" id="PTHR11384:SF67">
    <property type="entry name" value="ATP-BINDING CASSETTE SUB-FAMILY D MEMBER 1"/>
    <property type="match status" value="1"/>
</dbReference>
<evidence type="ECO:0000256" key="1">
    <source>
        <dbReference type="ARBA" id="ARBA00004585"/>
    </source>
</evidence>
<dbReference type="SUPFAM" id="SSF52540">
    <property type="entry name" value="P-loop containing nucleoside triphosphate hydrolases"/>
    <property type="match status" value="1"/>
</dbReference>
<protein>
    <recommendedName>
        <fullName evidence="14">ATP-binding cassette sub-family D member 2</fullName>
    </recommendedName>
</protein>
<dbReference type="AlphaFoldDB" id="A0A1S4FP38"/>
<keyword evidence="8 9" id="KW-0472">Membrane</keyword>
<dbReference type="PROSITE" id="PS00211">
    <property type="entry name" value="ABC_TRANSPORTER_1"/>
    <property type="match status" value="1"/>
</dbReference>
<keyword evidence="4 9" id="KW-0812">Transmembrane</keyword>
<gene>
    <name evidence="12" type="primary">5572782</name>
</gene>
<proteinExistence type="inferred from homology"/>
<evidence type="ECO:0000259" key="10">
    <source>
        <dbReference type="PROSITE" id="PS50893"/>
    </source>
</evidence>
<dbReference type="Pfam" id="PF06472">
    <property type="entry name" value="ABC_membrane_2"/>
    <property type="match status" value="1"/>
</dbReference>
<dbReference type="GO" id="GO:0016887">
    <property type="term" value="F:ATP hydrolysis activity"/>
    <property type="evidence" value="ECO:0007669"/>
    <property type="project" value="InterPro"/>
</dbReference>
<evidence type="ECO:0000313" key="13">
    <source>
        <dbReference type="Proteomes" id="UP000008820"/>
    </source>
</evidence>
<dbReference type="GO" id="GO:0007031">
    <property type="term" value="P:peroxisome organization"/>
    <property type="evidence" value="ECO:0007669"/>
    <property type="project" value="TreeGrafter"/>
</dbReference>
<dbReference type="CDD" id="cd03223">
    <property type="entry name" value="ABCD_peroxisomal_ALDP"/>
    <property type="match status" value="1"/>
</dbReference>
<evidence type="ECO:0000256" key="6">
    <source>
        <dbReference type="ARBA" id="ARBA00022840"/>
    </source>
</evidence>
<dbReference type="FunFam" id="3.40.50.300:FF:000636">
    <property type="entry name" value="ATP-binding cassette sub-family D member 3"/>
    <property type="match status" value="1"/>
</dbReference>
<feature type="domain" description="ABC transmembrane type-1" evidence="11">
    <location>
        <begin position="137"/>
        <end position="372"/>
    </location>
</feature>
<reference evidence="12 13" key="1">
    <citation type="submission" date="2017-06" db="EMBL/GenBank/DDBJ databases">
        <title>Aedes aegypti genome working group (AGWG) sequencing and assembly.</title>
        <authorList>
            <consortium name="Aedes aegypti Genome Working Group (AGWG)"/>
            <person name="Matthews B.J."/>
        </authorList>
    </citation>
    <scope>NUCLEOTIDE SEQUENCE [LARGE SCALE GENOMIC DNA]</scope>
    <source>
        <strain evidence="12 13">LVP_AGWG</strain>
    </source>
</reference>
<dbReference type="InterPro" id="IPR027417">
    <property type="entry name" value="P-loop_NTPase"/>
</dbReference>
<evidence type="ECO:0000313" key="12">
    <source>
        <dbReference type="EnsemblMetazoa" id="AAEL010047-PB"/>
    </source>
</evidence>